<evidence type="ECO:0000313" key="1">
    <source>
        <dbReference type="EMBL" id="KOH43603.1"/>
    </source>
</evidence>
<dbReference type="AlphaFoldDB" id="A0A0L8V5F6"/>
<evidence type="ECO:0000313" key="2">
    <source>
        <dbReference type="Proteomes" id="UP000036958"/>
    </source>
</evidence>
<name>A0A0L8V5F6_9BACT</name>
<sequence>MNWSAKVEKVAENSIDKSMKKKRFCRSLDFFTVSGQKFVL</sequence>
<keyword evidence="2" id="KW-1185">Reference proteome</keyword>
<reference evidence="2" key="1">
    <citation type="submission" date="2015-07" db="EMBL/GenBank/DDBJ databases">
        <title>Genome sequencing of Sunxiuqinia dokdonensis strain SK.</title>
        <authorList>
            <person name="Ahn S."/>
            <person name="Kim B.-C."/>
        </authorList>
    </citation>
    <scope>NUCLEOTIDE SEQUENCE [LARGE SCALE GENOMIC DNA]</scope>
    <source>
        <strain evidence="2">SK</strain>
    </source>
</reference>
<comment type="caution">
    <text evidence="1">The sequence shown here is derived from an EMBL/GenBank/DDBJ whole genome shotgun (WGS) entry which is preliminary data.</text>
</comment>
<protein>
    <submittedName>
        <fullName evidence="1">Uncharacterized protein</fullName>
    </submittedName>
</protein>
<dbReference type="Proteomes" id="UP000036958">
    <property type="component" value="Unassembled WGS sequence"/>
</dbReference>
<dbReference type="STRING" id="1409788.NC99_35230"/>
<gene>
    <name evidence="1" type="ORF">NC99_35230</name>
</gene>
<proteinExistence type="predicted"/>
<accession>A0A0L8V5F6</accession>
<organism evidence="1 2">
    <name type="scientific">Sunxiuqinia dokdonensis</name>
    <dbReference type="NCBI Taxonomy" id="1409788"/>
    <lineage>
        <taxon>Bacteria</taxon>
        <taxon>Pseudomonadati</taxon>
        <taxon>Bacteroidota</taxon>
        <taxon>Bacteroidia</taxon>
        <taxon>Marinilabiliales</taxon>
        <taxon>Prolixibacteraceae</taxon>
        <taxon>Sunxiuqinia</taxon>
    </lineage>
</organism>
<dbReference type="EMBL" id="LGIA01000181">
    <property type="protein sequence ID" value="KOH43603.1"/>
    <property type="molecule type" value="Genomic_DNA"/>
</dbReference>